<keyword evidence="4" id="KW-1003">Cell membrane</keyword>
<comment type="similarity">
    <text evidence="2">Belongs to the TonB family.</text>
</comment>
<dbReference type="EMBL" id="CP147920">
    <property type="protein sequence ID" value="XAU15167.1"/>
    <property type="molecule type" value="Genomic_DNA"/>
</dbReference>
<evidence type="ECO:0000256" key="10">
    <source>
        <dbReference type="SAM" id="MobiDB-lite"/>
    </source>
</evidence>
<sequence length="266" mass="27834">MHSFAPSVISNMIHENDRHHRLQAMGASLLMHAALVGAFFYAPHPSTPLLTAERQTVAISLADYAPRAAAAAAVPEAKPLPATPAVRPKPPVKTATAPAHETVKAAPKNTPVPLPKTPEIKTPDDAALSEAFASLPSPPVAPASHAETSPHTPDNASSATPLAHNNKKADPIGPDATVLGQIRAMIESAITYPAAARRLRLEGVVTLSFKLASNGTVAAAEILRSSGSTILDRKALQTLWDLSGDFPSLESLTHLTIPITFSLSHS</sequence>
<dbReference type="InterPro" id="IPR051045">
    <property type="entry name" value="TonB-dependent_transducer"/>
</dbReference>
<dbReference type="InterPro" id="IPR003538">
    <property type="entry name" value="TonB"/>
</dbReference>
<reference evidence="12 13" key="1">
    <citation type="submission" date="2024-03" db="EMBL/GenBank/DDBJ databases">
        <title>Sulfurimonas sp. HSL3-1.</title>
        <authorList>
            <person name="Wang S."/>
        </authorList>
    </citation>
    <scope>NUCLEOTIDE SEQUENCE [LARGE SCALE GENOMIC DNA]</scope>
    <source>
        <strain evidence="12 13">HSL3-1</strain>
    </source>
</reference>
<keyword evidence="13" id="KW-1185">Reference proteome</keyword>
<proteinExistence type="inferred from homology"/>
<evidence type="ECO:0000256" key="2">
    <source>
        <dbReference type="ARBA" id="ARBA00006555"/>
    </source>
</evidence>
<dbReference type="PRINTS" id="PR01374">
    <property type="entry name" value="TONBPROTEIN"/>
</dbReference>
<dbReference type="PANTHER" id="PTHR33446:SF2">
    <property type="entry name" value="PROTEIN TONB"/>
    <property type="match status" value="1"/>
</dbReference>
<keyword evidence="3" id="KW-0813">Transport</keyword>
<accession>A0ABZ3H9H0</accession>
<comment type="subcellular location">
    <subcellularLocation>
        <location evidence="1">Cell inner membrane</location>
        <topology evidence="1">Single-pass membrane protein</topology>
        <orientation evidence="1">Periplasmic side</orientation>
    </subcellularLocation>
</comment>
<dbReference type="PROSITE" id="PS52015">
    <property type="entry name" value="TONB_CTD"/>
    <property type="match status" value="1"/>
</dbReference>
<feature type="compositionally biased region" description="Polar residues" evidence="10">
    <location>
        <begin position="147"/>
        <end position="160"/>
    </location>
</feature>
<gene>
    <name evidence="12" type="ORF">WCY31_00340</name>
</gene>
<dbReference type="PANTHER" id="PTHR33446">
    <property type="entry name" value="PROTEIN TONB-RELATED"/>
    <property type="match status" value="1"/>
</dbReference>
<evidence type="ECO:0000256" key="3">
    <source>
        <dbReference type="ARBA" id="ARBA00022448"/>
    </source>
</evidence>
<evidence type="ECO:0000256" key="4">
    <source>
        <dbReference type="ARBA" id="ARBA00022475"/>
    </source>
</evidence>
<evidence type="ECO:0000256" key="1">
    <source>
        <dbReference type="ARBA" id="ARBA00004383"/>
    </source>
</evidence>
<evidence type="ECO:0000313" key="13">
    <source>
        <dbReference type="Proteomes" id="UP001447842"/>
    </source>
</evidence>
<dbReference type="RefSeq" id="WP_345970242.1">
    <property type="nucleotide sequence ID" value="NZ_CP147920.1"/>
</dbReference>
<dbReference type="Pfam" id="PF03544">
    <property type="entry name" value="TonB_C"/>
    <property type="match status" value="1"/>
</dbReference>
<organism evidence="12 13">
    <name type="scientific">Sulfurimonas diazotrophicus</name>
    <dbReference type="NCBI Taxonomy" id="3131939"/>
    <lineage>
        <taxon>Bacteria</taxon>
        <taxon>Pseudomonadati</taxon>
        <taxon>Campylobacterota</taxon>
        <taxon>Epsilonproteobacteria</taxon>
        <taxon>Campylobacterales</taxon>
        <taxon>Sulfurimonadaceae</taxon>
        <taxon>Sulfurimonas</taxon>
    </lineage>
</organism>
<name>A0ABZ3H9H0_9BACT</name>
<dbReference type="InterPro" id="IPR006260">
    <property type="entry name" value="TonB/TolA_C"/>
</dbReference>
<keyword evidence="7" id="KW-0653">Protein transport</keyword>
<protein>
    <submittedName>
        <fullName evidence="12">Energy transducer TonB</fullName>
    </submittedName>
</protein>
<feature type="region of interest" description="Disordered" evidence="10">
    <location>
        <begin position="134"/>
        <end position="172"/>
    </location>
</feature>
<dbReference type="InterPro" id="IPR037682">
    <property type="entry name" value="TonB_C"/>
</dbReference>
<dbReference type="Proteomes" id="UP001447842">
    <property type="component" value="Chromosome"/>
</dbReference>
<feature type="region of interest" description="Disordered" evidence="10">
    <location>
        <begin position="80"/>
        <end position="122"/>
    </location>
</feature>
<dbReference type="Gene3D" id="3.30.1150.10">
    <property type="match status" value="1"/>
</dbReference>
<evidence type="ECO:0000256" key="7">
    <source>
        <dbReference type="ARBA" id="ARBA00022927"/>
    </source>
</evidence>
<evidence type="ECO:0000256" key="6">
    <source>
        <dbReference type="ARBA" id="ARBA00022692"/>
    </source>
</evidence>
<keyword evidence="5" id="KW-0997">Cell inner membrane</keyword>
<evidence type="ECO:0000256" key="9">
    <source>
        <dbReference type="ARBA" id="ARBA00023136"/>
    </source>
</evidence>
<feature type="domain" description="TonB C-terminal" evidence="11">
    <location>
        <begin position="177"/>
        <end position="266"/>
    </location>
</feature>
<keyword evidence="9" id="KW-0472">Membrane</keyword>
<evidence type="ECO:0000259" key="11">
    <source>
        <dbReference type="PROSITE" id="PS52015"/>
    </source>
</evidence>
<evidence type="ECO:0000256" key="5">
    <source>
        <dbReference type="ARBA" id="ARBA00022519"/>
    </source>
</evidence>
<keyword evidence="6" id="KW-0812">Transmembrane</keyword>
<dbReference type="SUPFAM" id="SSF74653">
    <property type="entry name" value="TolA/TonB C-terminal domain"/>
    <property type="match status" value="1"/>
</dbReference>
<keyword evidence="8" id="KW-1133">Transmembrane helix</keyword>
<dbReference type="NCBIfam" id="TIGR01352">
    <property type="entry name" value="tonB_Cterm"/>
    <property type="match status" value="1"/>
</dbReference>
<evidence type="ECO:0000256" key="8">
    <source>
        <dbReference type="ARBA" id="ARBA00022989"/>
    </source>
</evidence>
<evidence type="ECO:0000313" key="12">
    <source>
        <dbReference type="EMBL" id="XAU15167.1"/>
    </source>
</evidence>